<dbReference type="Proteomes" id="UP001432322">
    <property type="component" value="Unassembled WGS sequence"/>
</dbReference>
<feature type="non-terminal residue" evidence="1">
    <location>
        <position position="1"/>
    </location>
</feature>
<keyword evidence="2" id="KW-1185">Reference proteome</keyword>
<accession>A0AAV5V206</accession>
<dbReference type="AlphaFoldDB" id="A0AAV5V206"/>
<organism evidence="1 2">
    <name type="scientific">Pristionchus fissidentatus</name>
    <dbReference type="NCBI Taxonomy" id="1538716"/>
    <lineage>
        <taxon>Eukaryota</taxon>
        <taxon>Metazoa</taxon>
        <taxon>Ecdysozoa</taxon>
        <taxon>Nematoda</taxon>
        <taxon>Chromadorea</taxon>
        <taxon>Rhabditida</taxon>
        <taxon>Rhabditina</taxon>
        <taxon>Diplogasteromorpha</taxon>
        <taxon>Diplogasteroidea</taxon>
        <taxon>Neodiplogasteridae</taxon>
        <taxon>Pristionchus</taxon>
    </lineage>
</organism>
<gene>
    <name evidence="1" type="ORF">PFISCL1PPCAC_3161</name>
</gene>
<protein>
    <submittedName>
        <fullName evidence="1">Uncharacterized protein</fullName>
    </submittedName>
</protein>
<comment type="caution">
    <text evidence="1">The sequence shown here is derived from an EMBL/GenBank/DDBJ whole genome shotgun (WGS) entry which is preliminary data.</text>
</comment>
<proteinExistence type="predicted"/>
<evidence type="ECO:0000313" key="2">
    <source>
        <dbReference type="Proteomes" id="UP001432322"/>
    </source>
</evidence>
<sequence>AVGLVTDVADARAGRPLRARVEAGRQSDRDSVGLENSVGWLSDMLGGHQTVAVRLLRHFGLQ</sequence>
<dbReference type="EMBL" id="BTSY01000001">
    <property type="protein sequence ID" value="GMT11865.1"/>
    <property type="molecule type" value="Genomic_DNA"/>
</dbReference>
<name>A0AAV5V206_9BILA</name>
<evidence type="ECO:0000313" key="1">
    <source>
        <dbReference type="EMBL" id="GMT11865.1"/>
    </source>
</evidence>
<reference evidence="1" key="1">
    <citation type="submission" date="2023-10" db="EMBL/GenBank/DDBJ databases">
        <title>Genome assembly of Pristionchus species.</title>
        <authorList>
            <person name="Yoshida K."/>
            <person name="Sommer R.J."/>
        </authorList>
    </citation>
    <scope>NUCLEOTIDE SEQUENCE</scope>
    <source>
        <strain evidence="1">RS5133</strain>
    </source>
</reference>